<feature type="region of interest" description="Disordered" evidence="1">
    <location>
        <begin position="149"/>
        <end position="186"/>
    </location>
</feature>
<evidence type="ECO:0000313" key="3">
    <source>
        <dbReference type="WBParaSite" id="Csp11.Scaffold626.g6606.t2"/>
    </source>
</evidence>
<reference evidence="3" key="1">
    <citation type="submission" date="2016-11" db="UniProtKB">
        <authorList>
            <consortium name="WormBaseParasite"/>
        </authorList>
    </citation>
    <scope>IDENTIFICATION</scope>
</reference>
<feature type="compositionally biased region" description="Low complexity" evidence="1">
    <location>
        <begin position="125"/>
        <end position="135"/>
    </location>
</feature>
<feature type="compositionally biased region" description="Polar residues" evidence="1">
    <location>
        <begin position="155"/>
        <end position="167"/>
    </location>
</feature>
<protein>
    <submittedName>
        <fullName evidence="3">WH2 domain-containing protein</fullName>
    </submittedName>
</protein>
<dbReference type="AlphaFoldDB" id="A0A1I7TJS6"/>
<feature type="compositionally biased region" description="Basic and acidic residues" evidence="1">
    <location>
        <begin position="399"/>
        <end position="410"/>
    </location>
</feature>
<dbReference type="Proteomes" id="UP000095282">
    <property type="component" value="Unplaced"/>
</dbReference>
<keyword evidence="2" id="KW-1185">Reference proteome</keyword>
<feature type="region of interest" description="Disordered" evidence="1">
    <location>
        <begin position="110"/>
        <end position="135"/>
    </location>
</feature>
<accession>A0A1I7TJS6</accession>
<dbReference type="eggNOG" id="KOG2621">
    <property type="taxonomic scope" value="Eukaryota"/>
</dbReference>
<feature type="compositionally biased region" description="Basic and acidic residues" evidence="1">
    <location>
        <begin position="381"/>
        <end position="392"/>
    </location>
</feature>
<feature type="compositionally biased region" description="Basic and acidic residues" evidence="1">
    <location>
        <begin position="230"/>
        <end position="239"/>
    </location>
</feature>
<feature type="compositionally biased region" description="Low complexity" evidence="1">
    <location>
        <begin position="210"/>
        <end position="229"/>
    </location>
</feature>
<feature type="compositionally biased region" description="Low complexity" evidence="1">
    <location>
        <begin position="169"/>
        <end position="186"/>
    </location>
</feature>
<feature type="region of interest" description="Disordered" evidence="1">
    <location>
        <begin position="201"/>
        <end position="410"/>
    </location>
</feature>
<dbReference type="WBParaSite" id="Csp11.Scaffold626.g6606.t2">
    <property type="protein sequence ID" value="Csp11.Scaffold626.g6606.t2"/>
    <property type="gene ID" value="Csp11.Scaffold626.g6606"/>
</dbReference>
<proteinExistence type="predicted"/>
<feature type="compositionally biased region" description="Basic and acidic residues" evidence="1">
    <location>
        <begin position="322"/>
        <end position="368"/>
    </location>
</feature>
<feature type="region of interest" description="Disordered" evidence="1">
    <location>
        <begin position="73"/>
        <end position="97"/>
    </location>
</feature>
<evidence type="ECO:0000256" key="1">
    <source>
        <dbReference type="SAM" id="MobiDB-lite"/>
    </source>
</evidence>
<dbReference type="STRING" id="1561998.A0A1I7TJS6"/>
<sequence>MIRKFTLIRNELEKNKKYKMSLWLTCFFPLSQLSSIILDLDWFREEPPALPKKIRSCCLYKYPDWVQGMVGGEGSGGHGHSHGGGGMGSSQVRAKGTRIEEADQDCSYQPMNRFKGAFHPSQAGSGPSTTTTSGRPLLRSMREAQFHSAAPPISVPNQSQTSVSQLDPGSRSGQQSRRSSKAAGAGANSLLKQAIANRMMPHGTSIDGGESSSNQNAPSSSATSPTTEPARVHKTDSSEMSKSVLLNPAWYRDEQGRTGYKTSDWQKVSNQQKSVVKESKKKRKESTSGIIKELDSDLLSQSSSEKGESGSDNKSMSSVLSDQKEQKEAKLDKKAAKALEKEKKKLEKEQKKLEKAQKKKEAKEEKESKKKKGSSTNVSEIGEHESVELKTLEKKKKSRSDYHSDNGLEG</sequence>
<organism evidence="2 3">
    <name type="scientific">Caenorhabditis tropicalis</name>
    <dbReference type="NCBI Taxonomy" id="1561998"/>
    <lineage>
        <taxon>Eukaryota</taxon>
        <taxon>Metazoa</taxon>
        <taxon>Ecdysozoa</taxon>
        <taxon>Nematoda</taxon>
        <taxon>Chromadorea</taxon>
        <taxon>Rhabditida</taxon>
        <taxon>Rhabditina</taxon>
        <taxon>Rhabditomorpha</taxon>
        <taxon>Rhabditoidea</taxon>
        <taxon>Rhabditidae</taxon>
        <taxon>Peloderinae</taxon>
        <taxon>Caenorhabditis</taxon>
    </lineage>
</organism>
<feature type="compositionally biased region" description="Gly residues" evidence="1">
    <location>
        <begin position="73"/>
        <end position="88"/>
    </location>
</feature>
<evidence type="ECO:0000313" key="2">
    <source>
        <dbReference type="Proteomes" id="UP000095282"/>
    </source>
</evidence>
<name>A0A1I7TJS6_9PELO</name>